<accession>A0AAW2E4A8</accession>
<protein>
    <submittedName>
        <fullName evidence="1">Uncharacterized protein</fullName>
    </submittedName>
</protein>
<keyword evidence="2" id="KW-1185">Reference proteome</keyword>
<name>A0AAW2E4A8_9HYME</name>
<gene>
    <name evidence="1" type="ORF">PUN28_020444</name>
</gene>
<dbReference type="AlphaFoldDB" id="A0AAW2E4A8"/>
<dbReference type="Proteomes" id="UP001430953">
    <property type="component" value="Unassembled WGS sequence"/>
</dbReference>
<proteinExistence type="predicted"/>
<reference evidence="1 2" key="1">
    <citation type="submission" date="2023-03" db="EMBL/GenBank/DDBJ databases">
        <title>High recombination rates correlate with genetic variation in Cardiocondyla obscurior ants.</title>
        <authorList>
            <person name="Errbii M."/>
        </authorList>
    </citation>
    <scope>NUCLEOTIDE SEQUENCE [LARGE SCALE GENOMIC DNA]</scope>
    <source>
        <strain evidence="1">Alpha-2009</strain>
        <tissue evidence="1">Whole body</tissue>
    </source>
</reference>
<dbReference type="EMBL" id="JADYXP020000058">
    <property type="protein sequence ID" value="KAL0098488.1"/>
    <property type="molecule type" value="Genomic_DNA"/>
</dbReference>
<sequence length="287" mass="33602">MPNVTIFQRFTFTRSRDIDKNEKNSVLFSPEAKILIKKQKRIFKNLAMNHRAVTSADASFRNNFQRSTLPKAEILTKTKKIFLSGNVSLCIWPVPNVLIFTSNENGLKNKNIFEIWQHGIVRHLKNAYCRKTKNIFEILANVALTELWPKNEKNYFEIYNVVVRYLTKCILAYSEPSIFTSSRDIHCAQLKIDAYGPVPNLLFSPADEIWPRNKKKIFFENWQHNIMHKWPVPNPSIFTSRRDMAGKYKKIFLKFYNVALCGIQNRVSGFIPSFLFSSENEIWPKTK</sequence>
<comment type="caution">
    <text evidence="1">The sequence shown here is derived from an EMBL/GenBank/DDBJ whole genome shotgun (WGS) entry which is preliminary data.</text>
</comment>
<organism evidence="1 2">
    <name type="scientific">Cardiocondyla obscurior</name>
    <dbReference type="NCBI Taxonomy" id="286306"/>
    <lineage>
        <taxon>Eukaryota</taxon>
        <taxon>Metazoa</taxon>
        <taxon>Ecdysozoa</taxon>
        <taxon>Arthropoda</taxon>
        <taxon>Hexapoda</taxon>
        <taxon>Insecta</taxon>
        <taxon>Pterygota</taxon>
        <taxon>Neoptera</taxon>
        <taxon>Endopterygota</taxon>
        <taxon>Hymenoptera</taxon>
        <taxon>Apocrita</taxon>
        <taxon>Aculeata</taxon>
        <taxon>Formicoidea</taxon>
        <taxon>Formicidae</taxon>
        <taxon>Myrmicinae</taxon>
        <taxon>Cardiocondyla</taxon>
    </lineage>
</organism>
<evidence type="ECO:0000313" key="1">
    <source>
        <dbReference type="EMBL" id="KAL0098488.1"/>
    </source>
</evidence>
<evidence type="ECO:0000313" key="2">
    <source>
        <dbReference type="Proteomes" id="UP001430953"/>
    </source>
</evidence>